<dbReference type="InterPro" id="IPR003856">
    <property type="entry name" value="LPS_length_determ_N"/>
</dbReference>
<feature type="transmembrane region" description="Helical" evidence="7">
    <location>
        <begin position="426"/>
        <end position="447"/>
    </location>
</feature>
<keyword evidence="10" id="KW-1185">Reference proteome</keyword>
<dbReference type="PANTHER" id="PTHR32309:SF13">
    <property type="entry name" value="FERRIC ENTEROBACTIN TRANSPORT PROTEIN FEPE"/>
    <property type="match status" value="1"/>
</dbReference>
<evidence type="ECO:0000259" key="8">
    <source>
        <dbReference type="Pfam" id="PF02706"/>
    </source>
</evidence>
<reference evidence="9 10" key="1">
    <citation type="submission" date="2018-10" db="EMBL/GenBank/DDBJ databases">
        <title>Notoacmeibacter sp. M2BS9Y-3-1, whole genome shotgun sequence.</title>
        <authorList>
            <person name="Tuo L."/>
        </authorList>
    </citation>
    <scope>NUCLEOTIDE SEQUENCE [LARGE SCALE GENOMIC DNA]</scope>
    <source>
        <strain evidence="9 10">M2BS9Y-3-1</strain>
    </source>
</reference>
<keyword evidence="6" id="KW-0175">Coiled coil</keyword>
<evidence type="ECO:0000256" key="2">
    <source>
        <dbReference type="ARBA" id="ARBA00022475"/>
    </source>
</evidence>
<evidence type="ECO:0000313" key="10">
    <source>
        <dbReference type="Proteomes" id="UP000281094"/>
    </source>
</evidence>
<dbReference type="AlphaFoldDB" id="A0A3L7J9P0"/>
<dbReference type="PANTHER" id="PTHR32309">
    <property type="entry name" value="TYROSINE-PROTEIN KINASE"/>
    <property type="match status" value="1"/>
</dbReference>
<keyword evidence="2" id="KW-1003">Cell membrane</keyword>
<feature type="domain" description="Polysaccharide chain length determinant N-terminal" evidence="8">
    <location>
        <begin position="19"/>
        <end position="108"/>
    </location>
</feature>
<dbReference type="EMBL" id="RCWN01000001">
    <property type="protein sequence ID" value="RLQ87326.1"/>
    <property type="molecule type" value="Genomic_DNA"/>
</dbReference>
<dbReference type="Proteomes" id="UP000281094">
    <property type="component" value="Unassembled WGS sequence"/>
</dbReference>
<dbReference type="GO" id="GO:0005886">
    <property type="term" value="C:plasma membrane"/>
    <property type="evidence" value="ECO:0007669"/>
    <property type="project" value="UniProtKB-SubCell"/>
</dbReference>
<sequence length="704" mass="75437">MLYSECDMRQVSQHQQDVDLDMGALFGALWVHRLKIVLAILLCTALAVFAVLVLPKSYRSEARLIVETGESVFTRPNAADQSALDAQAVESQVALATSTEVLSNVIDRLNLAENDEFRDKPLLPFLPHEETDPLERLRQHIGVYRVANSRVIVIEFTAEDPELAAAGANAVADEYIAVQAEAKAQNNASATAWLSPEIEELQDRVQAAEGAIAAYRAEKDIPSTRSNGNLASQQLSDLSAELTRVRAEASDAAAQARGVREAIERGEGIDTLPAVLQSPVVQNLQDRRGELTGNIAELSSRLLDNHPRMRGLRSQLAQLDRQITAEARRAANALAAEAETARLREQELTDRIAGLKAESARVDEDEVGLRALEREAAAQRDLLESYLARYRAAQSRDAADYQPVDARIFSRATVPNSPVFPKPVPIIGAAFAGSLLLAVVAVLLTALMSGRALRPSGVVISERERLEESEYSAADAVPSARSSRRGAVSPGLVPASADIAPAASEPNVAVATTAEETVAILARTGASRVVFVSPEGDDAAAVAIAVSRTLADAGLRAILVDLTESAAASTPLLDGEDALGIMDVLADKATLSRAVRGDRYSALSVLPFGQAAPAEAAKQIDRLPEVLEALEDVFDMVLIEAGAADPEGIDKLRCDDAEIVISVMEADERLIEADVRRLHRAGFRNFTIATCTELKQQAEELEGA</sequence>
<dbReference type="SUPFAM" id="SSF52540">
    <property type="entry name" value="P-loop containing nucleoside triphosphate hydrolases"/>
    <property type="match status" value="1"/>
</dbReference>
<feature type="coiled-coil region" evidence="6">
    <location>
        <begin position="198"/>
        <end position="255"/>
    </location>
</feature>
<dbReference type="Gene3D" id="3.40.50.300">
    <property type="entry name" value="P-loop containing nucleotide triphosphate hydrolases"/>
    <property type="match status" value="1"/>
</dbReference>
<accession>A0A3L7J9P0</accession>
<evidence type="ECO:0000256" key="4">
    <source>
        <dbReference type="ARBA" id="ARBA00022989"/>
    </source>
</evidence>
<feature type="transmembrane region" description="Helical" evidence="7">
    <location>
        <begin position="36"/>
        <end position="54"/>
    </location>
</feature>
<keyword evidence="3 7" id="KW-0812">Transmembrane</keyword>
<evidence type="ECO:0000313" key="9">
    <source>
        <dbReference type="EMBL" id="RLQ87326.1"/>
    </source>
</evidence>
<evidence type="ECO:0000256" key="6">
    <source>
        <dbReference type="SAM" id="Coils"/>
    </source>
</evidence>
<keyword evidence="4 7" id="KW-1133">Transmembrane helix</keyword>
<dbReference type="InterPro" id="IPR027417">
    <property type="entry name" value="P-loop_NTPase"/>
</dbReference>
<protein>
    <submittedName>
        <fullName evidence="9">Chain-length determining protein</fullName>
    </submittedName>
</protein>
<evidence type="ECO:0000256" key="5">
    <source>
        <dbReference type="ARBA" id="ARBA00023136"/>
    </source>
</evidence>
<evidence type="ECO:0000256" key="7">
    <source>
        <dbReference type="SAM" id="Phobius"/>
    </source>
</evidence>
<gene>
    <name evidence="9" type="ORF">D8780_02990</name>
</gene>
<feature type="coiled-coil region" evidence="6">
    <location>
        <begin position="281"/>
        <end position="389"/>
    </location>
</feature>
<organism evidence="9 10">
    <name type="scientific">Notoacmeibacter ruber</name>
    <dbReference type="NCBI Taxonomy" id="2670375"/>
    <lineage>
        <taxon>Bacteria</taxon>
        <taxon>Pseudomonadati</taxon>
        <taxon>Pseudomonadota</taxon>
        <taxon>Alphaproteobacteria</taxon>
        <taxon>Hyphomicrobiales</taxon>
        <taxon>Notoacmeibacteraceae</taxon>
        <taxon>Notoacmeibacter</taxon>
    </lineage>
</organism>
<comment type="subcellular location">
    <subcellularLocation>
        <location evidence="1">Cell membrane</location>
        <topology evidence="1">Multi-pass membrane protein</topology>
    </subcellularLocation>
</comment>
<evidence type="ECO:0000256" key="3">
    <source>
        <dbReference type="ARBA" id="ARBA00022692"/>
    </source>
</evidence>
<dbReference type="GO" id="GO:0004713">
    <property type="term" value="F:protein tyrosine kinase activity"/>
    <property type="evidence" value="ECO:0007669"/>
    <property type="project" value="TreeGrafter"/>
</dbReference>
<proteinExistence type="predicted"/>
<dbReference type="Pfam" id="PF02706">
    <property type="entry name" value="Wzz"/>
    <property type="match status" value="1"/>
</dbReference>
<dbReference type="InterPro" id="IPR050445">
    <property type="entry name" value="Bact_polysacc_biosynth/exp"/>
</dbReference>
<keyword evidence="5 7" id="KW-0472">Membrane</keyword>
<evidence type="ECO:0000256" key="1">
    <source>
        <dbReference type="ARBA" id="ARBA00004651"/>
    </source>
</evidence>
<name>A0A3L7J9P0_9HYPH</name>
<comment type="caution">
    <text evidence="9">The sequence shown here is derived from an EMBL/GenBank/DDBJ whole genome shotgun (WGS) entry which is preliminary data.</text>
</comment>